<reference evidence="2" key="1">
    <citation type="journal article" date="2008" name="Nat. Genet.">
        <title>The Pristionchus pacificus genome provides a unique perspective on nematode lifestyle and parasitism.</title>
        <authorList>
            <person name="Dieterich C."/>
            <person name="Clifton S.W."/>
            <person name="Schuster L.N."/>
            <person name="Chinwalla A."/>
            <person name="Delehaunty K."/>
            <person name="Dinkelacker I."/>
            <person name="Fulton L."/>
            <person name="Fulton R."/>
            <person name="Godfrey J."/>
            <person name="Minx P."/>
            <person name="Mitreva M."/>
            <person name="Roeseler W."/>
            <person name="Tian H."/>
            <person name="Witte H."/>
            <person name="Yang S.P."/>
            <person name="Wilson R.K."/>
            <person name="Sommer R.J."/>
        </authorList>
    </citation>
    <scope>NUCLEOTIDE SEQUENCE [LARGE SCALE GENOMIC DNA]</scope>
    <source>
        <strain evidence="2">PS312</strain>
    </source>
</reference>
<name>A0A2A6CMU2_PRIPA</name>
<accession>A0A8R1YQ67</accession>
<dbReference type="EnsemblMetazoa" id="PPA31163.1">
    <property type="protein sequence ID" value="PPA31163.1"/>
    <property type="gene ID" value="WBGene00204028"/>
</dbReference>
<dbReference type="AlphaFoldDB" id="A0A2A6CMU2"/>
<evidence type="ECO:0000313" key="1">
    <source>
        <dbReference type="EnsemblMetazoa" id="PPA31163.1"/>
    </source>
</evidence>
<reference evidence="1" key="2">
    <citation type="submission" date="2022-06" db="UniProtKB">
        <authorList>
            <consortium name="EnsemblMetazoa"/>
        </authorList>
    </citation>
    <scope>IDENTIFICATION</scope>
    <source>
        <strain evidence="1">PS312</strain>
    </source>
</reference>
<accession>A0A2A6CMU2</accession>
<dbReference type="InterPro" id="IPR053286">
    <property type="entry name" value="Nematode_rcpt-like_srab"/>
</dbReference>
<gene>
    <name evidence="1" type="primary">WBGene00204028</name>
</gene>
<protein>
    <submittedName>
        <fullName evidence="1">Uncharacterized protein</fullName>
    </submittedName>
</protein>
<proteinExistence type="predicted"/>
<organism evidence="1 2">
    <name type="scientific">Pristionchus pacificus</name>
    <name type="common">Parasitic nematode worm</name>
    <dbReference type="NCBI Taxonomy" id="54126"/>
    <lineage>
        <taxon>Eukaryota</taxon>
        <taxon>Metazoa</taxon>
        <taxon>Ecdysozoa</taxon>
        <taxon>Nematoda</taxon>
        <taxon>Chromadorea</taxon>
        <taxon>Rhabditida</taxon>
        <taxon>Rhabditina</taxon>
        <taxon>Diplogasteromorpha</taxon>
        <taxon>Diplogasteroidea</taxon>
        <taxon>Neodiplogasteridae</taxon>
        <taxon>Pristionchus</taxon>
    </lineage>
</organism>
<evidence type="ECO:0000313" key="2">
    <source>
        <dbReference type="Proteomes" id="UP000005239"/>
    </source>
</evidence>
<dbReference type="PANTHER" id="PTHR46561:SF11">
    <property type="entry name" value="SERPENTINE RECEPTOR CLASS ALPHA_BETA-14"/>
    <property type="match status" value="1"/>
</dbReference>
<dbReference type="PANTHER" id="PTHR46561">
    <property type="entry name" value="SERPENTINE RECEPTOR, CLASS AB (CLASS A-LIKE)-RELATED"/>
    <property type="match status" value="1"/>
</dbReference>
<dbReference type="Proteomes" id="UP000005239">
    <property type="component" value="Unassembled WGS sequence"/>
</dbReference>
<keyword evidence="2" id="KW-1185">Reference proteome</keyword>
<sequence length="274" mass="31392">MSSEQCALIREASSNISYHMLISTKLLLCCAGVCGIIYQWCKQGGRFLVHDNSKVEFHFHYALNVYSGTNYILAYLIELIRLRFDCCMLDFRIVLMTKASANCAIFSAHHIIVLLLIERLYSSIFPAHFEKTSSKRLAFGLTIFEVDINTNNAVSSILSCYSSYYFIRKPAVIDSSLAISYQRSENRRVILTLLPIEMEEGTIVLFVVVTQILLFGAFSPIGRMIFTELTHYTMLNSLVIAIVIELRVARRNRKIVTTVTVNFDHFEQLRRAWN</sequence>